<protein>
    <submittedName>
        <fullName evidence="5">Phosphocholine cytidylyltransferase family protein</fullName>
    </submittedName>
</protein>
<dbReference type="CDD" id="cd02523">
    <property type="entry name" value="PC_cytidylyltransferase"/>
    <property type="match status" value="1"/>
</dbReference>
<dbReference type="OrthoDB" id="9814110at2"/>
<gene>
    <name evidence="5" type="ORF">F1188_17885</name>
</gene>
<evidence type="ECO:0000256" key="3">
    <source>
        <dbReference type="ARBA" id="ARBA00022842"/>
    </source>
</evidence>
<evidence type="ECO:0000256" key="1">
    <source>
        <dbReference type="ARBA" id="ARBA00022679"/>
    </source>
</evidence>
<dbReference type="PANTHER" id="PTHR43584">
    <property type="entry name" value="NUCLEOTIDYL TRANSFERASE"/>
    <property type="match status" value="1"/>
</dbReference>
<evidence type="ECO:0000313" key="6">
    <source>
        <dbReference type="Proteomes" id="UP000324065"/>
    </source>
</evidence>
<evidence type="ECO:0000313" key="5">
    <source>
        <dbReference type="EMBL" id="KAA5604061.1"/>
    </source>
</evidence>
<accession>A0A5M6I713</accession>
<comment type="caution">
    <text evidence="5">The sequence shown here is derived from an EMBL/GenBank/DDBJ whole genome shotgun (WGS) entry which is preliminary data.</text>
</comment>
<sequence>MKAIVLSAGQGKRLSPLTDSRPKCLLPFGGRSLLEWQIRALASQGVTEVVVVVGFGAEAVEQELARIALPDLRLRALFNPFFDVADNIGSCYVALPEMTGDFLILNGDTLFEPAVLETLLARATAPVTVTIDRKARYDADDMKVCLDQGRRLCAIGKTLAADSVNGESIGMLLFRGDGGARFAESIQAVIRETDGPRRWYLSAIDRLARAGGAVEVVSIEGRQWGEIDYPADLERARRMAEGWIATESATVVTAYGVGS</sequence>
<proteinExistence type="predicted"/>
<keyword evidence="2 5" id="KW-0548">Nucleotidyltransferase</keyword>
<evidence type="ECO:0000259" key="4">
    <source>
        <dbReference type="Pfam" id="PF12804"/>
    </source>
</evidence>
<dbReference type="RefSeq" id="WP_150063816.1">
    <property type="nucleotide sequence ID" value="NZ_JACHII010000024.1"/>
</dbReference>
<dbReference type="Gene3D" id="3.90.550.10">
    <property type="entry name" value="Spore Coat Polysaccharide Biosynthesis Protein SpsA, Chain A"/>
    <property type="match status" value="1"/>
</dbReference>
<dbReference type="InterPro" id="IPR050065">
    <property type="entry name" value="GlmU-like"/>
</dbReference>
<evidence type="ECO:0000256" key="2">
    <source>
        <dbReference type="ARBA" id="ARBA00022695"/>
    </source>
</evidence>
<keyword evidence="3" id="KW-0460">Magnesium</keyword>
<dbReference type="InterPro" id="IPR025877">
    <property type="entry name" value="MobA-like_NTP_Trfase"/>
</dbReference>
<dbReference type="Pfam" id="PF12804">
    <property type="entry name" value="NTP_transf_3"/>
    <property type="match status" value="1"/>
</dbReference>
<dbReference type="PANTHER" id="PTHR43584:SF8">
    <property type="entry name" value="N-ACETYLMURAMATE ALPHA-1-PHOSPHATE URIDYLYLTRANSFERASE"/>
    <property type="match status" value="1"/>
</dbReference>
<dbReference type="EMBL" id="VWPJ01000024">
    <property type="protein sequence ID" value="KAA5604061.1"/>
    <property type="molecule type" value="Genomic_DNA"/>
</dbReference>
<dbReference type="GO" id="GO:0016779">
    <property type="term" value="F:nucleotidyltransferase activity"/>
    <property type="evidence" value="ECO:0007669"/>
    <property type="project" value="UniProtKB-KW"/>
</dbReference>
<dbReference type="AlphaFoldDB" id="A0A5M6I713"/>
<dbReference type="InterPro" id="IPR029044">
    <property type="entry name" value="Nucleotide-diphossugar_trans"/>
</dbReference>
<keyword evidence="6" id="KW-1185">Reference proteome</keyword>
<dbReference type="Proteomes" id="UP000324065">
    <property type="component" value="Unassembled WGS sequence"/>
</dbReference>
<feature type="domain" description="MobA-like NTP transferase" evidence="4">
    <location>
        <begin position="3"/>
        <end position="136"/>
    </location>
</feature>
<organism evidence="5 6">
    <name type="scientific">Roseospira marina</name>
    <dbReference type="NCBI Taxonomy" id="140057"/>
    <lineage>
        <taxon>Bacteria</taxon>
        <taxon>Pseudomonadati</taxon>
        <taxon>Pseudomonadota</taxon>
        <taxon>Alphaproteobacteria</taxon>
        <taxon>Rhodospirillales</taxon>
        <taxon>Rhodospirillaceae</taxon>
        <taxon>Roseospira</taxon>
    </lineage>
</organism>
<name>A0A5M6I713_9PROT</name>
<keyword evidence="1 5" id="KW-0808">Transferase</keyword>
<dbReference type="SUPFAM" id="SSF53448">
    <property type="entry name" value="Nucleotide-diphospho-sugar transferases"/>
    <property type="match status" value="1"/>
</dbReference>
<reference evidence="5 6" key="1">
    <citation type="submission" date="2019-09" db="EMBL/GenBank/DDBJ databases">
        <title>Genome sequence of Roseospira marina, one of the more divergent members of the non-sulfur purple photosynthetic bacterial family, the Rhodospirillaceae.</title>
        <authorList>
            <person name="Meyer T."/>
            <person name="Kyndt J."/>
        </authorList>
    </citation>
    <scope>NUCLEOTIDE SEQUENCE [LARGE SCALE GENOMIC DNA]</scope>
    <source>
        <strain evidence="5 6">DSM 15113</strain>
    </source>
</reference>